<feature type="transmembrane region" description="Helical" evidence="8">
    <location>
        <begin position="55"/>
        <end position="83"/>
    </location>
</feature>
<dbReference type="SUPFAM" id="SSF161098">
    <property type="entry name" value="MetI-like"/>
    <property type="match status" value="1"/>
</dbReference>
<dbReference type="PANTHER" id="PTHR42929">
    <property type="entry name" value="INNER MEMBRANE ABC TRANSPORTER PERMEASE PROTEIN YDCU-RELATED-RELATED"/>
    <property type="match status" value="1"/>
</dbReference>
<comment type="similarity">
    <text evidence="2">Belongs to the binding-protein-dependent transport system permease family. CysTW subfamily.</text>
</comment>
<dbReference type="Gene3D" id="1.10.3720.10">
    <property type="entry name" value="MetI-like"/>
    <property type="match status" value="1"/>
</dbReference>
<evidence type="ECO:0000256" key="5">
    <source>
        <dbReference type="ARBA" id="ARBA00022692"/>
    </source>
</evidence>
<dbReference type="RefSeq" id="WP_154457673.1">
    <property type="nucleotide sequence ID" value="NZ_VUMV01000003.1"/>
</dbReference>
<dbReference type="EMBL" id="VUMV01000003">
    <property type="protein sequence ID" value="MST81764.1"/>
    <property type="molecule type" value="Genomic_DNA"/>
</dbReference>
<name>A0A7X2P7Q4_9FIRM</name>
<keyword evidence="6 8" id="KW-1133">Transmembrane helix</keyword>
<keyword evidence="5 8" id="KW-0812">Transmembrane</keyword>
<feature type="transmembrane region" description="Helical" evidence="8">
    <location>
        <begin position="150"/>
        <end position="169"/>
    </location>
</feature>
<proteinExistence type="inferred from homology"/>
<comment type="subcellular location">
    <subcellularLocation>
        <location evidence="1 8">Cell membrane</location>
        <topology evidence="1 8">Multi-pass membrane protein</topology>
    </subcellularLocation>
</comment>
<dbReference type="PROSITE" id="PS50928">
    <property type="entry name" value="ABC_TM1"/>
    <property type="match status" value="1"/>
</dbReference>
<evidence type="ECO:0000256" key="4">
    <source>
        <dbReference type="ARBA" id="ARBA00022475"/>
    </source>
</evidence>
<evidence type="ECO:0000256" key="3">
    <source>
        <dbReference type="ARBA" id="ARBA00022448"/>
    </source>
</evidence>
<evidence type="ECO:0000259" key="9">
    <source>
        <dbReference type="PROSITE" id="PS50928"/>
    </source>
</evidence>
<dbReference type="AlphaFoldDB" id="A0A7X2P7Q4"/>
<dbReference type="InterPro" id="IPR035906">
    <property type="entry name" value="MetI-like_sf"/>
</dbReference>
<feature type="transmembrane region" description="Helical" evidence="8">
    <location>
        <begin position="217"/>
        <end position="241"/>
    </location>
</feature>
<keyword evidence="11" id="KW-1185">Reference proteome</keyword>
<evidence type="ECO:0000256" key="2">
    <source>
        <dbReference type="ARBA" id="ARBA00007069"/>
    </source>
</evidence>
<evidence type="ECO:0000313" key="11">
    <source>
        <dbReference type="Proteomes" id="UP000466864"/>
    </source>
</evidence>
<sequence length="283" mass="30945">MKKRKYMYLLALLPFLVIAFMYEIIPLITVIVNSFQSDSGGGFTLENYHTVASKLLYQMAITNSLKISLISAGIGILIAFLGARSAMNVGSRFRRVFMTILNMVSNFAGIPLAFAYMILLGNAGIVVQLGRTMGWDALANYNLYTSNGLAMVYVYFQIPLSTLLLIPAFNAIRKEWKEASMLLGAGSNTFWLKVGIPVLMPSILDTFSILFANALAAYATVYAIMMNSISLLPIQIAGCFVGEVKIQKGLGGALSVTMMVIMVIMILLTSTISKHFQKGVKKA</sequence>
<dbReference type="PANTHER" id="PTHR42929:SF1">
    <property type="entry name" value="INNER MEMBRANE ABC TRANSPORTER PERMEASE PROTEIN YDCU-RELATED"/>
    <property type="match status" value="1"/>
</dbReference>
<reference evidence="10 11" key="1">
    <citation type="submission" date="2019-08" db="EMBL/GenBank/DDBJ databases">
        <title>In-depth cultivation of the pig gut microbiome towards novel bacterial diversity and tailored functional studies.</title>
        <authorList>
            <person name="Wylensek D."/>
            <person name="Hitch T.C.A."/>
            <person name="Clavel T."/>
        </authorList>
    </citation>
    <scope>NUCLEOTIDE SEQUENCE [LARGE SCALE GENOMIC DNA]</scope>
    <source>
        <strain evidence="10 11">Oil+RF-744-WCA-WT-13</strain>
    </source>
</reference>
<feature type="transmembrane region" description="Helical" evidence="8">
    <location>
        <begin position="190"/>
        <end position="211"/>
    </location>
</feature>
<dbReference type="CDD" id="cd06261">
    <property type="entry name" value="TM_PBP2"/>
    <property type="match status" value="1"/>
</dbReference>
<organism evidence="10 11">
    <name type="scientific">Bilifractor porci</name>
    <dbReference type="NCBI Taxonomy" id="2606636"/>
    <lineage>
        <taxon>Bacteria</taxon>
        <taxon>Bacillati</taxon>
        <taxon>Bacillota</taxon>
        <taxon>Clostridia</taxon>
        <taxon>Lachnospirales</taxon>
        <taxon>Lachnospiraceae</taxon>
        <taxon>Bilifractor</taxon>
    </lineage>
</organism>
<dbReference type="GO" id="GO:0005886">
    <property type="term" value="C:plasma membrane"/>
    <property type="evidence" value="ECO:0007669"/>
    <property type="project" value="UniProtKB-SubCell"/>
</dbReference>
<comment type="caution">
    <text evidence="10">The sequence shown here is derived from an EMBL/GenBank/DDBJ whole genome shotgun (WGS) entry which is preliminary data.</text>
</comment>
<keyword evidence="4" id="KW-1003">Cell membrane</keyword>
<dbReference type="InterPro" id="IPR000515">
    <property type="entry name" value="MetI-like"/>
</dbReference>
<evidence type="ECO:0000256" key="7">
    <source>
        <dbReference type="ARBA" id="ARBA00023136"/>
    </source>
</evidence>
<evidence type="ECO:0000256" key="6">
    <source>
        <dbReference type="ARBA" id="ARBA00022989"/>
    </source>
</evidence>
<accession>A0A7X2P7Q4</accession>
<evidence type="ECO:0000256" key="8">
    <source>
        <dbReference type="RuleBase" id="RU363032"/>
    </source>
</evidence>
<evidence type="ECO:0000313" key="10">
    <source>
        <dbReference type="EMBL" id="MST81764.1"/>
    </source>
</evidence>
<feature type="transmembrane region" description="Helical" evidence="8">
    <location>
        <begin position="104"/>
        <end position="130"/>
    </location>
</feature>
<dbReference type="GO" id="GO:0055085">
    <property type="term" value="P:transmembrane transport"/>
    <property type="evidence" value="ECO:0007669"/>
    <property type="project" value="InterPro"/>
</dbReference>
<feature type="transmembrane region" description="Helical" evidence="8">
    <location>
        <begin position="253"/>
        <end position="272"/>
    </location>
</feature>
<dbReference type="Pfam" id="PF00528">
    <property type="entry name" value="BPD_transp_1"/>
    <property type="match status" value="1"/>
</dbReference>
<feature type="domain" description="ABC transmembrane type-1" evidence="9">
    <location>
        <begin position="61"/>
        <end position="269"/>
    </location>
</feature>
<feature type="transmembrane region" description="Helical" evidence="8">
    <location>
        <begin position="7"/>
        <end position="35"/>
    </location>
</feature>
<protein>
    <submittedName>
        <fullName evidence="10">ABC transporter permease subunit</fullName>
    </submittedName>
</protein>
<gene>
    <name evidence="10" type="ORF">FYJ60_05490</name>
</gene>
<keyword evidence="7 8" id="KW-0472">Membrane</keyword>
<keyword evidence="3 8" id="KW-0813">Transport</keyword>
<evidence type="ECO:0000256" key="1">
    <source>
        <dbReference type="ARBA" id="ARBA00004651"/>
    </source>
</evidence>
<dbReference type="Proteomes" id="UP000466864">
    <property type="component" value="Unassembled WGS sequence"/>
</dbReference>